<keyword evidence="1" id="KW-0472">Membrane</keyword>
<dbReference type="EMBL" id="KN847984">
    <property type="protein sequence ID" value="KIR46250.1"/>
    <property type="molecule type" value="Genomic_DNA"/>
</dbReference>
<proteinExistence type="predicted"/>
<feature type="transmembrane region" description="Helical" evidence="1">
    <location>
        <begin position="206"/>
        <end position="231"/>
    </location>
</feature>
<dbReference type="OrthoDB" id="2575000at2759"/>
<evidence type="ECO:0000256" key="1">
    <source>
        <dbReference type="SAM" id="Phobius"/>
    </source>
</evidence>
<sequence>MGVVKLSRMFPMSLALSQPQRTVGQQDSLLEQKKLSLPGIIILLTKCLLPPLLVFALIITLISLLLPTVEHHGTTFYSIQPVGYARKVTIGSLPISSTSTSLSALSGSALAAIGDIEQKLEGTSTGNNVVNTMKVIVQSGNVTLEKWLGIEGPSIFVGALKICSRMNANEPIVCTSSRETAYHAGFLPLSLGMVLTALPSSLSSPILLLVSGILSLISSLILIASLISWHLPRPPLSRRKFQVEAAPHRPDYSTDSDSVRPLIYGERADDAGKSVVRVKWGNGPHPAFFCTVLSALGVAGGAMMELRDVSKAREQWDNIQAGEVGLEFRLGTLTYLLPLLPVSLFLVLVIGSFPWVWSIAHSKHYMNHGPVRDVIPLSPKLESRRNAQNAQSDMFRGQIMVADKSAMAEFSETPMTERLMGMKVLGETHLKLGERRDTGRGW</sequence>
<feature type="transmembrane region" description="Helical" evidence="1">
    <location>
        <begin position="40"/>
        <end position="66"/>
    </location>
</feature>
<dbReference type="AlphaFoldDB" id="A0A0D0VMJ6"/>
<gene>
    <name evidence="2" type="ORF">I312_04296</name>
</gene>
<organism evidence="2">
    <name type="scientific">Cryptococcus bacillisporus CA1280</name>
    <dbReference type="NCBI Taxonomy" id="1296109"/>
    <lineage>
        <taxon>Eukaryota</taxon>
        <taxon>Fungi</taxon>
        <taxon>Dikarya</taxon>
        <taxon>Basidiomycota</taxon>
        <taxon>Agaricomycotina</taxon>
        <taxon>Tremellomycetes</taxon>
        <taxon>Tremellales</taxon>
        <taxon>Cryptococcaceae</taxon>
        <taxon>Cryptococcus</taxon>
        <taxon>Cryptococcus gattii species complex</taxon>
    </lineage>
</organism>
<protein>
    <submittedName>
        <fullName evidence="2">Uncharacterized protein</fullName>
    </submittedName>
</protein>
<dbReference type="HOGENOM" id="CLU_746000_0_0_1"/>
<feature type="transmembrane region" description="Helical" evidence="1">
    <location>
        <begin position="287"/>
        <end position="304"/>
    </location>
</feature>
<reference evidence="2" key="1">
    <citation type="submission" date="2015-01" db="EMBL/GenBank/DDBJ databases">
        <title>The Genome Sequence of Cryptococcus gattii CA1280.</title>
        <authorList>
            <consortium name="The Broad Institute Genomics Platform"/>
            <person name="Cuomo C."/>
            <person name="Litvintseva A."/>
            <person name="Chen Y."/>
            <person name="Heitman J."/>
            <person name="Sun S."/>
            <person name="Springer D."/>
            <person name="Dromer F."/>
            <person name="Young S."/>
            <person name="Zeng Q."/>
            <person name="Gargeya S."/>
            <person name="Abouelleil A."/>
            <person name="Alvarado L."/>
            <person name="Chapman S.B."/>
            <person name="Gainer-Dewar J."/>
            <person name="Goldberg J."/>
            <person name="Griggs A."/>
            <person name="Gujja S."/>
            <person name="Hansen M."/>
            <person name="Howarth C."/>
            <person name="Imamovic A."/>
            <person name="Larimer J."/>
            <person name="Murphy C."/>
            <person name="Naylor J."/>
            <person name="Pearson M."/>
            <person name="Priest M."/>
            <person name="Roberts A."/>
            <person name="Saif S."/>
            <person name="Shea T."/>
            <person name="Sykes S."/>
            <person name="Wortman J."/>
            <person name="Nusbaum C."/>
            <person name="Birren B."/>
        </authorList>
    </citation>
    <scope>NUCLEOTIDE SEQUENCE [LARGE SCALE GENOMIC DNA]</scope>
    <source>
        <strain evidence="2">CA1280</strain>
    </source>
</reference>
<keyword evidence="1" id="KW-1133">Transmembrane helix</keyword>
<accession>A0A0D0VMJ6</accession>
<keyword evidence="1" id="KW-0812">Transmembrane</keyword>
<feature type="transmembrane region" description="Helical" evidence="1">
    <location>
        <begin position="335"/>
        <end position="357"/>
    </location>
</feature>
<name>A0A0D0VMJ6_CRYGA</name>
<evidence type="ECO:0000313" key="2">
    <source>
        <dbReference type="EMBL" id="KIR46250.1"/>
    </source>
</evidence>